<feature type="non-terminal residue" evidence="1">
    <location>
        <position position="133"/>
    </location>
</feature>
<evidence type="ECO:0000313" key="2">
    <source>
        <dbReference type="Proteomes" id="UP000462212"/>
    </source>
</evidence>
<organism evidence="1 2">
    <name type="scientific">Lachnellula subtilissima</name>
    <dbReference type="NCBI Taxonomy" id="602034"/>
    <lineage>
        <taxon>Eukaryota</taxon>
        <taxon>Fungi</taxon>
        <taxon>Dikarya</taxon>
        <taxon>Ascomycota</taxon>
        <taxon>Pezizomycotina</taxon>
        <taxon>Leotiomycetes</taxon>
        <taxon>Helotiales</taxon>
        <taxon>Lachnaceae</taxon>
        <taxon>Lachnellula</taxon>
    </lineage>
</organism>
<protein>
    <submittedName>
        <fullName evidence="1">Uncharacterized protein</fullName>
    </submittedName>
</protein>
<comment type="caution">
    <text evidence="1">The sequence shown here is derived from an EMBL/GenBank/DDBJ whole genome shotgun (WGS) entry which is preliminary data.</text>
</comment>
<keyword evidence="2" id="KW-1185">Reference proteome</keyword>
<accession>A0A8H8RME0</accession>
<name>A0A8H8RME0_9HELO</name>
<dbReference type="EMBL" id="QGMJ01000298">
    <property type="protein sequence ID" value="TVY38221.1"/>
    <property type="molecule type" value="Genomic_DNA"/>
</dbReference>
<dbReference type="AlphaFoldDB" id="A0A8H8RME0"/>
<reference evidence="1 2" key="1">
    <citation type="submission" date="2018-05" db="EMBL/GenBank/DDBJ databases">
        <title>Genome sequencing and assembly of the regulated plant pathogen Lachnellula willkommii and related sister species for the development of diagnostic species identification markers.</title>
        <authorList>
            <person name="Giroux E."/>
            <person name="Bilodeau G."/>
        </authorList>
    </citation>
    <scope>NUCLEOTIDE SEQUENCE [LARGE SCALE GENOMIC DNA]</scope>
    <source>
        <strain evidence="1 2">CBS 197.66</strain>
    </source>
</reference>
<sequence>PVSRTFRSHVPNSPVVASPLHSCLLPHHHHDGELSWTEPVGYWRKAYRLACLNHTELLQIIMAISPTLHFIIAIADNPQGKRRPKGNNTLNRIKKRLSLSIYFKWLTLPIVSPAIDQPLKGLLRLLVGTRQKL</sequence>
<gene>
    <name evidence="1" type="ORF">LSUB1_G004230</name>
</gene>
<proteinExistence type="predicted"/>
<dbReference type="Proteomes" id="UP000462212">
    <property type="component" value="Unassembled WGS sequence"/>
</dbReference>
<evidence type="ECO:0000313" key="1">
    <source>
        <dbReference type="EMBL" id="TVY38221.1"/>
    </source>
</evidence>